<name>A0ACC3NDM8_9PEZI</name>
<gene>
    <name evidence="1" type="ORF">LTR37_007742</name>
</gene>
<protein>
    <submittedName>
        <fullName evidence="1">Uncharacterized protein</fullName>
    </submittedName>
</protein>
<comment type="caution">
    <text evidence="1">The sequence shown here is derived from an EMBL/GenBank/DDBJ whole genome shotgun (WGS) entry which is preliminary data.</text>
</comment>
<sequence>MALPYQSHPIYCLRKAIIIIAIIGILLCCIGNSSLQPLTASVIFLATSALFATADLLFYATKKVEHPDQDPPWPVWKIMLGDLVLAVVLQLVFWNALIVLSWQLTYESNFIGAYGALADLLCSLLHAWSFWKQVMARYKAKWIESLQREPCARCGYEESSNAPIPTAPHPHPPVQPANMFTYAGPSAQSTGDTILTPGSPERSMEEGLLIGGDFGQGYGSIERTEPTIEAPEEVVVGKGKKKINSSVMTKGSGKKVATG</sequence>
<keyword evidence="2" id="KW-1185">Reference proteome</keyword>
<reference evidence="1" key="1">
    <citation type="submission" date="2023-07" db="EMBL/GenBank/DDBJ databases">
        <title>Black Yeasts Isolated from many extreme environments.</title>
        <authorList>
            <person name="Coleine C."/>
            <person name="Stajich J.E."/>
            <person name="Selbmann L."/>
        </authorList>
    </citation>
    <scope>NUCLEOTIDE SEQUENCE</scope>
    <source>
        <strain evidence="1">CCFEE 5714</strain>
    </source>
</reference>
<dbReference type="EMBL" id="JAUTXU010000055">
    <property type="protein sequence ID" value="KAK3714436.1"/>
    <property type="molecule type" value="Genomic_DNA"/>
</dbReference>
<dbReference type="Proteomes" id="UP001281147">
    <property type="component" value="Unassembled WGS sequence"/>
</dbReference>
<proteinExistence type="predicted"/>
<accession>A0ACC3NDM8</accession>
<evidence type="ECO:0000313" key="2">
    <source>
        <dbReference type="Proteomes" id="UP001281147"/>
    </source>
</evidence>
<organism evidence="1 2">
    <name type="scientific">Vermiconidia calcicola</name>
    <dbReference type="NCBI Taxonomy" id="1690605"/>
    <lineage>
        <taxon>Eukaryota</taxon>
        <taxon>Fungi</taxon>
        <taxon>Dikarya</taxon>
        <taxon>Ascomycota</taxon>
        <taxon>Pezizomycotina</taxon>
        <taxon>Dothideomycetes</taxon>
        <taxon>Dothideomycetidae</taxon>
        <taxon>Mycosphaerellales</taxon>
        <taxon>Extremaceae</taxon>
        <taxon>Vermiconidia</taxon>
    </lineage>
</organism>
<evidence type="ECO:0000313" key="1">
    <source>
        <dbReference type="EMBL" id="KAK3714436.1"/>
    </source>
</evidence>